<organism evidence="2">
    <name type="scientific">Streptantibioticus silvisoli</name>
    <dbReference type="NCBI Taxonomy" id="2705255"/>
    <lineage>
        <taxon>Bacteria</taxon>
        <taxon>Bacillati</taxon>
        <taxon>Actinomycetota</taxon>
        <taxon>Actinomycetes</taxon>
        <taxon>Kitasatosporales</taxon>
        <taxon>Streptomycetaceae</taxon>
        <taxon>Streptantibioticus</taxon>
    </lineage>
</organism>
<protein>
    <submittedName>
        <fullName evidence="2">Uncharacterized protein</fullName>
    </submittedName>
</protein>
<feature type="compositionally biased region" description="Basic and acidic residues" evidence="1">
    <location>
        <begin position="88"/>
        <end position="108"/>
    </location>
</feature>
<accession>A0AA90H4F9</accession>
<comment type="caution">
    <text evidence="2">The sequence shown here is derived from an EMBL/GenBank/DDBJ whole genome shotgun (WGS) entry which is preliminary data.</text>
</comment>
<feature type="region of interest" description="Disordered" evidence="1">
    <location>
        <begin position="79"/>
        <end position="150"/>
    </location>
</feature>
<dbReference type="AlphaFoldDB" id="A0AA90H4F9"/>
<proteinExistence type="predicted"/>
<reference evidence="2" key="1">
    <citation type="submission" date="2023-05" db="EMBL/GenBank/DDBJ databases">
        <title>Streptantibioticus silvisoli sp. nov., acidotolerant actinomycetes 1 from pine litter.</title>
        <authorList>
            <person name="Swiecimska M."/>
            <person name="Golinska P."/>
            <person name="Sangal V."/>
            <person name="Wachnowicz B."/>
            <person name="Goodfellow M."/>
        </authorList>
    </citation>
    <scope>NUCLEOTIDE SEQUENCE</scope>
    <source>
        <strain evidence="2">SL13</strain>
    </source>
</reference>
<name>A0AA90H4F9_9ACTN</name>
<evidence type="ECO:0000313" key="2">
    <source>
        <dbReference type="EMBL" id="MDI5967987.1"/>
    </source>
</evidence>
<dbReference type="EMBL" id="JABXJJ020000001">
    <property type="protein sequence ID" value="MDI5967987.1"/>
    <property type="molecule type" value="Genomic_DNA"/>
</dbReference>
<dbReference type="RefSeq" id="WP_271313477.1">
    <property type="nucleotide sequence ID" value="NZ_JABXJJ020000001.1"/>
</dbReference>
<gene>
    <name evidence="2" type="ORF">POF50_001240</name>
</gene>
<sequence length="297" mass="31195">MSDIIGKVIKPTTEFLEDLARKLPEALGKGHYRVGQHIHTAADEFDKAEDDLTNAAKHHPHADGRGHHDLADVAGTGATAAGGARAVGDAHRHARTGAEADTDHHDLSGEPNPADMGTRRAQRARTADDSHVAAPPAHAPDGELSSRDPVYYRDGSTAIGYDNATRINFDSVRSEPGYHDVVVHGNNRGYFEPGRVNAAGHGFPAGDTHPTHIAEAVRNNPSYDGGPVRLVSCHTGTSTPDSGEVPAAQSVANHLGVPVKAPTNKVGVSRLGGPGQTPEIFGGGYWRTFLPIHGGGH</sequence>
<evidence type="ECO:0000256" key="1">
    <source>
        <dbReference type="SAM" id="MobiDB-lite"/>
    </source>
</evidence>